<dbReference type="PANTHER" id="PTHR35812:SF1">
    <property type="entry name" value="LIPOPROTEIN"/>
    <property type="match status" value="1"/>
</dbReference>
<evidence type="ECO:0000256" key="1">
    <source>
        <dbReference type="SAM" id="MobiDB-lite"/>
    </source>
</evidence>
<dbReference type="Pfam" id="PF07603">
    <property type="entry name" value="Lcl_C"/>
    <property type="match status" value="1"/>
</dbReference>
<evidence type="ECO:0000259" key="2">
    <source>
        <dbReference type="Pfam" id="PF07603"/>
    </source>
</evidence>
<sequence>MERYWSATTYSEDTTKAWGIYMVDGQVTKYDKINELDTRTKYAWPVRNADGSASNLWRTGQTRCYNQDGDEIDCAGTGQDGEIQAGIQWPEPRFYDNGDGTVTDYLTGLMWFKDTGLLGNMPWLDALDAIDDLNISPEDYNDTGYTAAYNDWRLPNRKELLSLIDYSQSNPALPQIHPFNIRVECYWSSTTDANLPNTAWQVYVLDGYLSNSTKTYNGSYVWPVRTVNDKDKDGYEDEESGGTDCDDTNPEIHPNATEIPGDGIDQDCDGEELDADGDGYISVASGGTDCNDDDPLIYPGAFDTPGDNFDQNCDGKDAEAQPPVIKSFKVIGGSKLTELDVDLEASIKGDANKYKLWEEGDGEPSGWTDSNPDKGSYILELKLKPLFAPKDSRFGTKRTIYFKAGFYGYETKKAKKVKVTLVLPKVSSFKINGNNKAKTGDAVVPVTFKASKNPINYHISSDSNFGVKTSGTIASLGAPTKKGVYNASFNLSGIVEEPKGKGFVKTVYLKVENEIGESKVVKAVVRMVEP</sequence>
<protein>
    <recommendedName>
        <fullName evidence="2">Lcl C-terminal domain-containing protein</fullName>
    </recommendedName>
</protein>
<name>A0A445MRZ3_9BACT</name>
<dbReference type="InterPro" id="IPR011460">
    <property type="entry name" value="Lcl_C"/>
</dbReference>
<reference evidence="3" key="1">
    <citation type="submission" date="2018-01" db="EMBL/GenBank/DDBJ databases">
        <authorList>
            <person name="Regsiter A."/>
            <person name="William W."/>
        </authorList>
    </citation>
    <scope>NUCLEOTIDE SEQUENCE</scope>
    <source>
        <strain evidence="3">TRIP AH-1</strain>
    </source>
</reference>
<evidence type="ECO:0000313" key="3">
    <source>
        <dbReference type="EMBL" id="SPD72161.1"/>
    </source>
</evidence>
<dbReference type="EMBL" id="OJIN01000026">
    <property type="protein sequence ID" value="SPD72161.1"/>
    <property type="molecule type" value="Genomic_DNA"/>
</dbReference>
<dbReference type="Pfam" id="PF11617">
    <property type="entry name" value="Cu-binding_MopE"/>
    <property type="match status" value="2"/>
</dbReference>
<dbReference type="InterPro" id="IPR021655">
    <property type="entry name" value="Put_metal-bd"/>
</dbReference>
<feature type="region of interest" description="Disordered" evidence="1">
    <location>
        <begin position="230"/>
        <end position="251"/>
    </location>
</feature>
<organism evidence="3">
    <name type="scientific">uncultured Desulfobacterium sp</name>
    <dbReference type="NCBI Taxonomy" id="201089"/>
    <lineage>
        <taxon>Bacteria</taxon>
        <taxon>Pseudomonadati</taxon>
        <taxon>Thermodesulfobacteriota</taxon>
        <taxon>Desulfobacteria</taxon>
        <taxon>Desulfobacterales</taxon>
        <taxon>Desulfobacteriaceae</taxon>
        <taxon>Desulfobacterium</taxon>
        <taxon>environmental samples</taxon>
    </lineage>
</organism>
<accession>A0A445MRZ3</accession>
<dbReference type="AlphaFoldDB" id="A0A445MRZ3"/>
<feature type="compositionally biased region" description="Acidic residues" evidence="1">
    <location>
        <begin position="234"/>
        <end position="249"/>
    </location>
</feature>
<gene>
    <name evidence="3" type="ORF">PITCH_A1210001</name>
</gene>
<proteinExistence type="predicted"/>
<feature type="domain" description="Lcl C-terminal" evidence="2">
    <location>
        <begin position="100"/>
        <end position="225"/>
    </location>
</feature>
<dbReference type="PANTHER" id="PTHR35812">
    <property type="entry name" value="LIPOPROTEIN"/>
    <property type="match status" value="1"/>
</dbReference>